<name>A0AAV7MKR5_PLEWA</name>
<dbReference type="AlphaFoldDB" id="A0AAV7MKR5"/>
<comment type="caution">
    <text evidence="1">The sequence shown here is derived from an EMBL/GenBank/DDBJ whole genome shotgun (WGS) entry which is preliminary data.</text>
</comment>
<dbReference type="EMBL" id="JANPWB010000013">
    <property type="protein sequence ID" value="KAJ1103375.1"/>
    <property type="molecule type" value="Genomic_DNA"/>
</dbReference>
<keyword evidence="2" id="KW-1185">Reference proteome</keyword>
<proteinExistence type="predicted"/>
<protein>
    <submittedName>
        <fullName evidence="1">Uncharacterized protein</fullName>
    </submittedName>
</protein>
<sequence length="111" mass="12581">MVTVSGELRRAVPGRVMMFITTMLNFWRKNDAHRINRTPTRSDGDGSLETCDLWQTRTRTFHALHTPVYPLVAVARTDARIRAHKASPTVLSTDLPITCACENVYRGATYF</sequence>
<reference evidence="1" key="1">
    <citation type="journal article" date="2022" name="bioRxiv">
        <title>Sequencing and chromosome-scale assembly of the giantPleurodeles waltlgenome.</title>
        <authorList>
            <person name="Brown T."/>
            <person name="Elewa A."/>
            <person name="Iarovenko S."/>
            <person name="Subramanian E."/>
            <person name="Araus A.J."/>
            <person name="Petzold A."/>
            <person name="Susuki M."/>
            <person name="Suzuki K.-i.T."/>
            <person name="Hayashi T."/>
            <person name="Toyoda A."/>
            <person name="Oliveira C."/>
            <person name="Osipova E."/>
            <person name="Leigh N.D."/>
            <person name="Simon A."/>
            <person name="Yun M.H."/>
        </authorList>
    </citation>
    <scope>NUCLEOTIDE SEQUENCE</scope>
    <source>
        <strain evidence="1">20211129_DDA</strain>
        <tissue evidence="1">Liver</tissue>
    </source>
</reference>
<gene>
    <name evidence="1" type="ORF">NDU88_000800</name>
</gene>
<dbReference type="Proteomes" id="UP001066276">
    <property type="component" value="Chromosome 9"/>
</dbReference>
<evidence type="ECO:0000313" key="1">
    <source>
        <dbReference type="EMBL" id="KAJ1103375.1"/>
    </source>
</evidence>
<accession>A0AAV7MKR5</accession>
<organism evidence="1 2">
    <name type="scientific">Pleurodeles waltl</name>
    <name type="common">Iberian ribbed newt</name>
    <dbReference type="NCBI Taxonomy" id="8319"/>
    <lineage>
        <taxon>Eukaryota</taxon>
        <taxon>Metazoa</taxon>
        <taxon>Chordata</taxon>
        <taxon>Craniata</taxon>
        <taxon>Vertebrata</taxon>
        <taxon>Euteleostomi</taxon>
        <taxon>Amphibia</taxon>
        <taxon>Batrachia</taxon>
        <taxon>Caudata</taxon>
        <taxon>Salamandroidea</taxon>
        <taxon>Salamandridae</taxon>
        <taxon>Pleurodelinae</taxon>
        <taxon>Pleurodeles</taxon>
    </lineage>
</organism>
<evidence type="ECO:0000313" key="2">
    <source>
        <dbReference type="Proteomes" id="UP001066276"/>
    </source>
</evidence>